<evidence type="ECO:0000256" key="1">
    <source>
        <dbReference type="SAM" id="MobiDB-lite"/>
    </source>
</evidence>
<accession>A0A9N9GYE6</accession>
<dbReference type="Proteomes" id="UP000789706">
    <property type="component" value="Unassembled WGS sequence"/>
</dbReference>
<dbReference type="EMBL" id="CAJVPK010004149">
    <property type="protein sequence ID" value="CAG8634159.1"/>
    <property type="molecule type" value="Genomic_DNA"/>
</dbReference>
<evidence type="ECO:0000313" key="2">
    <source>
        <dbReference type="EMBL" id="CAG8634159.1"/>
    </source>
</evidence>
<name>A0A9N9GYE6_9GLOM</name>
<dbReference type="OrthoDB" id="2428276at2759"/>
<evidence type="ECO:0000313" key="3">
    <source>
        <dbReference type="Proteomes" id="UP000789706"/>
    </source>
</evidence>
<feature type="non-terminal residue" evidence="2">
    <location>
        <position position="1"/>
    </location>
</feature>
<sequence length="304" mass="35137">NLDNETNSEDGNNSDKNFQDSYTSDITMIPELADIIDEYLDNLGTNRQILKNQIKRATGQIRQPVIASANANVNNTFVDANKCDILKIKMAEKYTPVPGNDSYTARNSAINTPDTFLAWLKGKYSTETVGNKRIAKRFLLQEQFNSTDTPDMYNIPYADLLPYLYNHLSENIEVRMRMNSPVDINAFFNSLITICLSQPPIQNFQKMLQDEFNKQQSRSPPSNLKMEEDYKNYYVTKYFNDLGIYSKEDLDSNYSEKPFQRPRTQQKVNSTRLEKKVDKIENILSYLNINNQSQKPVAKLNRTQ</sequence>
<comment type="caution">
    <text evidence="2">The sequence shown here is derived from an EMBL/GenBank/DDBJ whole genome shotgun (WGS) entry which is preliminary data.</text>
</comment>
<reference evidence="2" key="1">
    <citation type="submission" date="2021-06" db="EMBL/GenBank/DDBJ databases">
        <authorList>
            <person name="Kallberg Y."/>
            <person name="Tangrot J."/>
            <person name="Rosling A."/>
        </authorList>
    </citation>
    <scope>NUCLEOTIDE SEQUENCE</scope>
    <source>
        <strain evidence="2">AZ414A</strain>
    </source>
</reference>
<feature type="region of interest" description="Disordered" evidence="1">
    <location>
        <begin position="1"/>
        <end position="21"/>
    </location>
</feature>
<keyword evidence="3" id="KW-1185">Reference proteome</keyword>
<proteinExistence type="predicted"/>
<protein>
    <submittedName>
        <fullName evidence="2">10678_t:CDS:1</fullName>
    </submittedName>
</protein>
<gene>
    <name evidence="2" type="ORF">DEBURN_LOCUS10897</name>
</gene>
<dbReference type="AlphaFoldDB" id="A0A9N9GYE6"/>
<organism evidence="2 3">
    <name type="scientific">Diversispora eburnea</name>
    <dbReference type="NCBI Taxonomy" id="1213867"/>
    <lineage>
        <taxon>Eukaryota</taxon>
        <taxon>Fungi</taxon>
        <taxon>Fungi incertae sedis</taxon>
        <taxon>Mucoromycota</taxon>
        <taxon>Glomeromycotina</taxon>
        <taxon>Glomeromycetes</taxon>
        <taxon>Diversisporales</taxon>
        <taxon>Diversisporaceae</taxon>
        <taxon>Diversispora</taxon>
    </lineage>
</organism>